<dbReference type="FunFam" id="3.40.50.620:FF:000068">
    <property type="entry name" value="Cysteine--tRNA ligase"/>
    <property type="match status" value="1"/>
</dbReference>
<dbReference type="HAMAP" id="MF_00041">
    <property type="entry name" value="Cys_tRNA_synth"/>
    <property type="match status" value="1"/>
</dbReference>
<evidence type="ECO:0000256" key="2">
    <source>
        <dbReference type="ARBA" id="ARBA00005594"/>
    </source>
</evidence>
<accession>A0A371PDP7</accession>
<dbReference type="Pfam" id="PF23493">
    <property type="entry name" value="CysS_C"/>
    <property type="match status" value="1"/>
</dbReference>
<comment type="caution">
    <text evidence="15">The sequence shown here is derived from an EMBL/GenBank/DDBJ whole genome shotgun (WGS) entry which is preliminary data.</text>
</comment>
<name>A0A371PDP7_9ACTN</name>
<evidence type="ECO:0000256" key="3">
    <source>
        <dbReference type="ARBA" id="ARBA00011245"/>
    </source>
</evidence>
<dbReference type="PANTHER" id="PTHR10890:SF30">
    <property type="entry name" value="CYSTEINE--TRNA LIGASE"/>
    <property type="match status" value="1"/>
</dbReference>
<evidence type="ECO:0000256" key="8">
    <source>
        <dbReference type="ARBA" id="ARBA00022833"/>
    </source>
</evidence>
<comment type="subcellular location">
    <subcellularLocation>
        <location evidence="1 13">Cytoplasm</location>
    </subcellularLocation>
</comment>
<dbReference type="SMART" id="SM00840">
    <property type="entry name" value="DALR_2"/>
    <property type="match status" value="1"/>
</dbReference>
<proteinExistence type="inferred from homology"/>
<dbReference type="InterPro" id="IPR056411">
    <property type="entry name" value="CysS_C"/>
</dbReference>
<evidence type="ECO:0000256" key="13">
    <source>
        <dbReference type="HAMAP-Rule" id="MF_00041"/>
    </source>
</evidence>
<dbReference type="NCBIfam" id="TIGR00435">
    <property type="entry name" value="cysS"/>
    <property type="match status" value="1"/>
</dbReference>
<dbReference type="PANTHER" id="PTHR10890">
    <property type="entry name" value="CYSTEINYL-TRNA SYNTHETASE"/>
    <property type="match status" value="1"/>
</dbReference>
<evidence type="ECO:0000313" key="16">
    <source>
        <dbReference type="Proteomes" id="UP000265581"/>
    </source>
</evidence>
<dbReference type="GO" id="GO:0005829">
    <property type="term" value="C:cytosol"/>
    <property type="evidence" value="ECO:0007669"/>
    <property type="project" value="TreeGrafter"/>
</dbReference>
<dbReference type="InterPro" id="IPR014729">
    <property type="entry name" value="Rossmann-like_a/b/a_fold"/>
</dbReference>
<dbReference type="SUPFAM" id="SSF47323">
    <property type="entry name" value="Anticodon-binding domain of a subclass of class I aminoacyl-tRNA synthetases"/>
    <property type="match status" value="1"/>
</dbReference>
<feature type="domain" description="Cysteinyl-tRNA synthetase class Ia DALR" evidence="14">
    <location>
        <begin position="345"/>
        <end position="407"/>
    </location>
</feature>
<evidence type="ECO:0000256" key="6">
    <source>
        <dbReference type="ARBA" id="ARBA00022723"/>
    </source>
</evidence>
<dbReference type="AlphaFoldDB" id="A0A371PDP7"/>
<dbReference type="Proteomes" id="UP000265581">
    <property type="component" value="Unassembled WGS sequence"/>
</dbReference>
<dbReference type="InterPro" id="IPR032678">
    <property type="entry name" value="tRNA-synt_1_cat_dom"/>
</dbReference>
<dbReference type="EC" id="6.1.1.16" evidence="13"/>
<dbReference type="Pfam" id="PF01406">
    <property type="entry name" value="tRNA-synt_1e"/>
    <property type="match status" value="1"/>
</dbReference>
<keyword evidence="7 13" id="KW-0547">Nucleotide-binding</keyword>
<feature type="binding site" evidence="13">
    <location>
        <position position="214"/>
    </location>
    <ligand>
        <name>Zn(2+)</name>
        <dbReference type="ChEBI" id="CHEBI:29105"/>
    </ligand>
</feature>
<dbReference type="PRINTS" id="PR00983">
    <property type="entry name" value="TRNASYNTHCYS"/>
</dbReference>
<evidence type="ECO:0000256" key="9">
    <source>
        <dbReference type="ARBA" id="ARBA00022840"/>
    </source>
</evidence>
<dbReference type="GO" id="GO:0008270">
    <property type="term" value="F:zinc ion binding"/>
    <property type="evidence" value="ECO:0007669"/>
    <property type="project" value="UniProtKB-UniRule"/>
</dbReference>
<keyword evidence="4 13" id="KW-0963">Cytoplasm</keyword>
<feature type="binding site" evidence="13">
    <location>
        <position position="239"/>
    </location>
    <ligand>
        <name>Zn(2+)</name>
        <dbReference type="ChEBI" id="CHEBI:29105"/>
    </ligand>
</feature>
<dbReference type="SUPFAM" id="SSF52374">
    <property type="entry name" value="Nucleotidylyl transferase"/>
    <property type="match status" value="1"/>
</dbReference>
<sequence length="473" mass="51544">MAFQLYDTASRQIRALDPVVPGRVSIYHCGLTVQGPPHIGHIRKEVVFDVLRRWLERSGLEVSIVANVTDIDDKILAKGVEQGRPWFAVAYENERALHAAYEVLGCVPPTYEPRATGVVPEMIEMIQTLIERGHAYAAGDGSGDVYFDVRSWPAYGELSGQKVDDMLNAEDAPPEGKRDGRDFALWKGHKAGDPESASWPTPWGRGRPGWHLECSAMAAKYLGPEFDIHGGGLDLRFPHHENELAQSRAAGQPFARVWMHNAMLNLAGAKMSKSVGNTLMVSEVVKRVRPIDLRYYLAASHYRSIVEFSEESLAEAATAFGRIEGFVRRAAELCGAGELGEVVDGFATAMDDDLSVPAALAHLQSVVRAGQAALPDGDSAHLRRALADVRAMLDVLGLDPLSPTWDRGGDDAAYAQVIDSLVEGLLEQRQAARATKDFATADRVRDQLTAAGIDIEDTPQGARWSVKTDLLGS</sequence>
<evidence type="ECO:0000313" key="15">
    <source>
        <dbReference type="EMBL" id="REK73766.1"/>
    </source>
</evidence>
<dbReference type="EMBL" id="QUBR01000001">
    <property type="protein sequence ID" value="REK73766.1"/>
    <property type="molecule type" value="Genomic_DNA"/>
</dbReference>
<comment type="cofactor">
    <cofactor evidence="13">
        <name>Zn(2+)</name>
        <dbReference type="ChEBI" id="CHEBI:29105"/>
    </cofactor>
    <text evidence="13">Binds 1 zinc ion per subunit.</text>
</comment>
<gene>
    <name evidence="13" type="primary">cysS</name>
    <name evidence="15" type="ORF">DX116_09630</name>
</gene>
<comment type="catalytic activity">
    <reaction evidence="12 13">
        <text>tRNA(Cys) + L-cysteine + ATP = L-cysteinyl-tRNA(Cys) + AMP + diphosphate</text>
        <dbReference type="Rhea" id="RHEA:17773"/>
        <dbReference type="Rhea" id="RHEA-COMP:9661"/>
        <dbReference type="Rhea" id="RHEA-COMP:9679"/>
        <dbReference type="ChEBI" id="CHEBI:30616"/>
        <dbReference type="ChEBI" id="CHEBI:33019"/>
        <dbReference type="ChEBI" id="CHEBI:35235"/>
        <dbReference type="ChEBI" id="CHEBI:78442"/>
        <dbReference type="ChEBI" id="CHEBI:78517"/>
        <dbReference type="ChEBI" id="CHEBI:456215"/>
        <dbReference type="EC" id="6.1.1.16"/>
    </reaction>
</comment>
<dbReference type="Gene3D" id="3.40.50.620">
    <property type="entry name" value="HUPs"/>
    <property type="match status" value="1"/>
</dbReference>
<keyword evidence="6 13" id="KW-0479">Metal-binding</keyword>
<evidence type="ECO:0000256" key="10">
    <source>
        <dbReference type="ARBA" id="ARBA00022917"/>
    </source>
</evidence>
<organism evidence="15 16">
    <name type="scientific">Aeromicrobium endophyticum</name>
    <dbReference type="NCBI Taxonomy" id="2292704"/>
    <lineage>
        <taxon>Bacteria</taxon>
        <taxon>Bacillati</taxon>
        <taxon>Actinomycetota</taxon>
        <taxon>Actinomycetes</taxon>
        <taxon>Propionibacteriales</taxon>
        <taxon>Nocardioidaceae</taxon>
        <taxon>Aeromicrobium</taxon>
    </lineage>
</organism>
<keyword evidence="5 13" id="KW-0436">Ligase</keyword>
<evidence type="ECO:0000256" key="7">
    <source>
        <dbReference type="ARBA" id="ARBA00022741"/>
    </source>
</evidence>
<keyword evidence="9 13" id="KW-0067">ATP-binding</keyword>
<evidence type="ECO:0000256" key="4">
    <source>
        <dbReference type="ARBA" id="ARBA00022490"/>
    </source>
</evidence>
<evidence type="ECO:0000256" key="1">
    <source>
        <dbReference type="ARBA" id="ARBA00004496"/>
    </source>
</evidence>
<evidence type="ECO:0000256" key="5">
    <source>
        <dbReference type="ARBA" id="ARBA00022598"/>
    </source>
</evidence>
<keyword evidence="10 13" id="KW-0648">Protein biosynthesis</keyword>
<dbReference type="CDD" id="cd00672">
    <property type="entry name" value="CysRS_core"/>
    <property type="match status" value="1"/>
</dbReference>
<feature type="binding site" evidence="13">
    <location>
        <position position="29"/>
    </location>
    <ligand>
        <name>Zn(2+)</name>
        <dbReference type="ChEBI" id="CHEBI:29105"/>
    </ligand>
</feature>
<evidence type="ECO:0000259" key="14">
    <source>
        <dbReference type="SMART" id="SM00840"/>
    </source>
</evidence>
<comment type="similarity">
    <text evidence="2 13">Belongs to the class-I aminoacyl-tRNA synthetase family.</text>
</comment>
<dbReference type="InterPro" id="IPR015803">
    <property type="entry name" value="Cys-tRNA-ligase"/>
</dbReference>
<dbReference type="RefSeq" id="WP_119703875.1">
    <property type="nucleotide sequence ID" value="NZ_JBHSOI010000001.1"/>
</dbReference>
<feature type="binding site" evidence="13">
    <location>
        <position position="243"/>
    </location>
    <ligand>
        <name>Zn(2+)</name>
        <dbReference type="ChEBI" id="CHEBI:29105"/>
    </ligand>
</feature>
<dbReference type="Pfam" id="PF09190">
    <property type="entry name" value="DALR_2"/>
    <property type="match status" value="1"/>
</dbReference>
<evidence type="ECO:0000256" key="11">
    <source>
        <dbReference type="ARBA" id="ARBA00023146"/>
    </source>
</evidence>
<protein>
    <recommendedName>
        <fullName evidence="13">Cysteine--tRNA ligase</fullName>
        <ecNumber evidence="13">6.1.1.16</ecNumber>
    </recommendedName>
    <alternativeName>
        <fullName evidence="13">Cysteinyl-tRNA synthetase</fullName>
        <shortName evidence="13">CysRS</shortName>
    </alternativeName>
</protein>
<dbReference type="GO" id="GO:0005524">
    <property type="term" value="F:ATP binding"/>
    <property type="evidence" value="ECO:0007669"/>
    <property type="project" value="UniProtKB-UniRule"/>
</dbReference>
<keyword evidence="16" id="KW-1185">Reference proteome</keyword>
<dbReference type="OrthoDB" id="9815130at2"/>
<feature type="short sequence motif" description="'HIGH' region" evidence="13">
    <location>
        <begin position="31"/>
        <end position="41"/>
    </location>
</feature>
<feature type="binding site" evidence="13">
    <location>
        <position position="273"/>
    </location>
    <ligand>
        <name>ATP</name>
        <dbReference type="ChEBI" id="CHEBI:30616"/>
    </ligand>
</feature>
<comment type="subunit">
    <text evidence="3 13">Monomer.</text>
</comment>
<dbReference type="GO" id="GO:0004817">
    <property type="term" value="F:cysteine-tRNA ligase activity"/>
    <property type="evidence" value="ECO:0007669"/>
    <property type="project" value="UniProtKB-UniRule"/>
</dbReference>
<keyword evidence="11 13" id="KW-0030">Aminoacyl-tRNA synthetase</keyword>
<feature type="short sequence motif" description="'KMSKS' region" evidence="13">
    <location>
        <begin position="270"/>
        <end position="274"/>
    </location>
</feature>
<keyword evidence="8 13" id="KW-0862">Zinc</keyword>
<evidence type="ECO:0000256" key="12">
    <source>
        <dbReference type="ARBA" id="ARBA00047398"/>
    </source>
</evidence>
<dbReference type="InterPro" id="IPR024909">
    <property type="entry name" value="Cys-tRNA/MSH_ligase"/>
</dbReference>
<dbReference type="InterPro" id="IPR009080">
    <property type="entry name" value="tRNAsynth_Ia_anticodon-bd"/>
</dbReference>
<dbReference type="Gene3D" id="1.20.120.1910">
    <property type="entry name" value="Cysteine-tRNA ligase, C-terminal anti-codon recognition domain"/>
    <property type="match status" value="1"/>
</dbReference>
<dbReference type="GO" id="GO:0006423">
    <property type="term" value="P:cysteinyl-tRNA aminoacylation"/>
    <property type="evidence" value="ECO:0007669"/>
    <property type="project" value="UniProtKB-UniRule"/>
</dbReference>
<reference evidence="15 16" key="1">
    <citation type="submission" date="2018-08" db="EMBL/GenBank/DDBJ databases">
        <title>Aeromicrobium sp. M2KJ-4, whole genome shotgun sequence.</title>
        <authorList>
            <person name="Tuo L."/>
        </authorList>
    </citation>
    <scope>NUCLEOTIDE SEQUENCE [LARGE SCALE GENOMIC DNA]</scope>
    <source>
        <strain evidence="15 16">M2KJ-4</strain>
    </source>
</reference>
<dbReference type="InterPro" id="IPR015273">
    <property type="entry name" value="Cys-tRNA-synt_Ia_DALR"/>
</dbReference>